<dbReference type="Pfam" id="PF05135">
    <property type="entry name" value="Phage_connect_1"/>
    <property type="match status" value="1"/>
</dbReference>
<evidence type="ECO:0000313" key="1">
    <source>
        <dbReference type="EMBL" id="MFI7844584.1"/>
    </source>
</evidence>
<reference evidence="1 2" key="1">
    <citation type="submission" date="2024-08" db="EMBL/GenBank/DDBJ databases">
        <authorList>
            <person name="Vancuren S.J."/>
            <person name="Allen-Vercoe E."/>
        </authorList>
    </citation>
    <scope>NUCLEOTIDE SEQUENCE [LARGE SCALE GENOMIC DNA]</scope>
    <source>
        <strain evidence="1 2">16-6-I_42_FAA</strain>
    </source>
</reference>
<name>A0ABW8AWZ1_9FIRM</name>
<dbReference type="RefSeq" id="WP_195508872.1">
    <property type="nucleotide sequence ID" value="NZ_JBITRD010000002.1"/>
</dbReference>
<protein>
    <submittedName>
        <fullName evidence="1">Phage head-tail connector protein</fullName>
    </submittedName>
</protein>
<dbReference type="Proteomes" id="UP001614216">
    <property type="component" value="Unassembled WGS sequence"/>
</dbReference>
<keyword evidence="2" id="KW-1185">Reference proteome</keyword>
<accession>A0ABW8AWZ1</accession>
<sequence>MTTDMKLKMLKSMTDEEDKDVLSTYLSLAEKVVLQRAYPYENVSKVPMKYDAVHVEIAAYMINKRGAEGEVSHSENGVSRTYEDGDIPPSLLRAITPVAGVL</sequence>
<evidence type="ECO:0000313" key="2">
    <source>
        <dbReference type="Proteomes" id="UP001614216"/>
    </source>
</evidence>
<proteinExistence type="predicted"/>
<gene>
    <name evidence="1" type="ORF">ACIF0M_03375</name>
</gene>
<dbReference type="InterPro" id="IPR021146">
    <property type="entry name" value="Phage_gp6-like_head-tail"/>
</dbReference>
<comment type="caution">
    <text evidence="1">The sequence shown here is derived from an EMBL/GenBank/DDBJ whole genome shotgun (WGS) entry which is preliminary data.</text>
</comment>
<organism evidence="1 2">
    <name type="scientific">Dorea amylophila</name>
    <dbReference type="NCBI Taxonomy" id="2981789"/>
    <lineage>
        <taxon>Bacteria</taxon>
        <taxon>Bacillati</taxon>
        <taxon>Bacillota</taxon>
        <taxon>Clostridia</taxon>
        <taxon>Lachnospirales</taxon>
        <taxon>Lachnospiraceae</taxon>
        <taxon>Dorea</taxon>
    </lineage>
</organism>
<dbReference type="EMBL" id="JBITRD010000002">
    <property type="protein sequence ID" value="MFI7844584.1"/>
    <property type="molecule type" value="Genomic_DNA"/>
</dbReference>